<evidence type="ECO:0000313" key="3">
    <source>
        <dbReference type="EMBL" id="RFN44954.1"/>
    </source>
</evidence>
<dbReference type="AlphaFoldDB" id="A0A395MAP0"/>
<keyword evidence="4" id="KW-1185">Reference proteome</keyword>
<comment type="caution">
    <text evidence="3">The sequence shown here is derived from an EMBL/GenBank/DDBJ whole genome shotgun (WGS) entry which is preliminary data.</text>
</comment>
<evidence type="ECO:0008006" key="5">
    <source>
        <dbReference type="Google" id="ProtNLM"/>
    </source>
</evidence>
<feature type="compositionally biased region" description="Low complexity" evidence="1">
    <location>
        <begin position="40"/>
        <end position="51"/>
    </location>
</feature>
<name>A0A395MAP0_9HYPO</name>
<reference evidence="3 4" key="1">
    <citation type="journal article" date="2018" name="PLoS Pathog.">
        <title>Evolution of structural diversity of trichothecenes, a family of toxins produced by plant pathogenic and entomopathogenic fungi.</title>
        <authorList>
            <person name="Proctor R.H."/>
            <person name="McCormick S.P."/>
            <person name="Kim H.S."/>
            <person name="Cardoza R.E."/>
            <person name="Stanley A.M."/>
            <person name="Lindo L."/>
            <person name="Kelly A."/>
            <person name="Brown D.W."/>
            <person name="Lee T."/>
            <person name="Vaughan M.M."/>
            <person name="Alexander N.J."/>
            <person name="Busman M."/>
            <person name="Gutierrez S."/>
        </authorList>
    </citation>
    <scope>NUCLEOTIDE SEQUENCE [LARGE SCALE GENOMIC DNA]</scope>
    <source>
        <strain evidence="3 4">NRRL 13405</strain>
    </source>
</reference>
<gene>
    <name evidence="3" type="ORF">FIE12Z_10796</name>
</gene>
<accession>A0A395MAP0</accession>
<feature type="compositionally biased region" description="Polar residues" evidence="1">
    <location>
        <begin position="21"/>
        <end position="39"/>
    </location>
</feature>
<feature type="region of interest" description="Disordered" evidence="1">
    <location>
        <begin position="19"/>
        <end position="51"/>
    </location>
</feature>
<feature type="region of interest" description="Disordered" evidence="1">
    <location>
        <begin position="72"/>
        <end position="92"/>
    </location>
</feature>
<organism evidence="3 4">
    <name type="scientific">Fusarium flagelliforme</name>
    <dbReference type="NCBI Taxonomy" id="2675880"/>
    <lineage>
        <taxon>Eukaryota</taxon>
        <taxon>Fungi</taxon>
        <taxon>Dikarya</taxon>
        <taxon>Ascomycota</taxon>
        <taxon>Pezizomycotina</taxon>
        <taxon>Sordariomycetes</taxon>
        <taxon>Hypocreomycetidae</taxon>
        <taxon>Hypocreales</taxon>
        <taxon>Nectriaceae</taxon>
        <taxon>Fusarium</taxon>
        <taxon>Fusarium incarnatum-equiseti species complex</taxon>
    </lineage>
</organism>
<sequence length="226" mass="24407">MIPSTILLLGVASIAAAGEPGNNTRILDPSETSLASNPWATESSSSTATDTDIDTTALYLPSEFTEYTFEIPTSTEETSAEETSTAESMTDPRDKVTLTLDLPVWPTSSHSIFTTITLHEPLLPTFAAKRDEKEWEPVDPFSCPGLNGSCFGTIKIRCDYSVSGDQKLVGKPYSIAKCLHVCSADKKCKFFTLTPNKSCYKSFSSKVVAQGKTKGYVAGFKGTCKN</sequence>
<dbReference type="EMBL" id="PXXK01000384">
    <property type="protein sequence ID" value="RFN44954.1"/>
    <property type="molecule type" value="Genomic_DNA"/>
</dbReference>
<evidence type="ECO:0000313" key="4">
    <source>
        <dbReference type="Proteomes" id="UP000265631"/>
    </source>
</evidence>
<proteinExistence type="predicted"/>
<keyword evidence="2" id="KW-0732">Signal</keyword>
<feature type="signal peptide" evidence="2">
    <location>
        <begin position="1"/>
        <end position="17"/>
    </location>
</feature>
<evidence type="ECO:0000256" key="1">
    <source>
        <dbReference type="SAM" id="MobiDB-lite"/>
    </source>
</evidence>
<protein>
    <recommendedName>
        <fullName evidence="5">Apple domain-containing protein</fullName>
    </recommendedName>
</protein>
<evidence type="ECO:0000256" key="2">
    <source>
        <dbReference type="SAM" id="SignalP"/>
    </source>
</evidence>
<feature type="chain" id="PRO_5017267082" description="Apple domain-containing protein" evidence="2">
    <location>
        <begin position="18"/>
        <end position="226"/>
    </location>
</feature>
<dbReference type="Proteomes" id="UP000265631">
    <property type="component" value="Unassembled WGS sequence"/>
</dbReference>
<feature type="compositionally biased region" description="Low complexity" evidence="1">
    <location>
        <begin position="73"/>
        <end position="88"/>
    </location>
</feature>